<evidence type="ECO:0000313" key="1">
    <source>
        <dbReference type="EMBL" id="JAD24131.1"/>
    </source>
</evidence>
<reference evidence="1" key="1">
    <citation type="submission" date="2014-09" db="EMBL/GenBank/DDBJ databases">
        <authorList>
            <person name="Magalhaes I.L.F."/>
            <person name="Oliveira U."/>
            <person name="Santos F.R."/>
            <person name="Vidigal T.H.D.A."/>
            <person name="Brescovit A.D."/>
            <person name="Santos A.J."/>
        </authorList>
    </citation>
    <scope>NUCLEOTIDE SEQUENCE</scope>
    <source>
        <tissue evidence="1">Shoot tissue taken approximately 20 cm above the soil surface</tissue>
    </source>
</reference>
<name>A0A0A8YDK3_ARUDO</name>
<proteinExistence type="predicted"/>
<dbReference type="AlphaFoldDB" id="A0A0A8YDK3"/>
<organism evidence="1">
    <name type="scientific">Arundo donax</name>
    <name type="common">Giant reed</name>
    <name type="synonym">Donax arundinaceus</name>
    <dbReference type="NCBI Taxonomy" id="35708"/>
    <lineage>
        <taxon>Eukaryota</taxon>
        <taxon>Viridiplantae</taxon>
        <taxon>Streptophyta</taxon>
        <taxon>Embryophyta</taxon>
        <taxon>Tracheophyta</taxon>
        <taxon>Spermatophyta</taxon>
        <taxon>Magnoliopsida</taxon>
        <taxon>Liliopsida</taxon>
        <taxon>Poales</taxon>
        <taxon>Poaceae</taxon>
        <taxon>PACMAD clade</taxon>
        <taxon>Arundinoideae</taxon>
        <taxon>Arundineae</taxon>
        <taxon>Arundo</taxon>
    </lineage>
</organism>
<protein>
    <submittedName>
        <fullName evidence="1">Uncharacterized protein</fullName>
    </submittedName>
</protein>
<reference evidence="1" key="2">
    <citation type="journal article" date="2015" name="Data Brief">
        <title>Shoot transcriptome of the giant reed, Arundo donax.</title>
        <authorList>
            <person name="Barrero R.A."/>
            <person name="Guerrero F.D."/>
            <person name="Moolhuijzen P."/>
            <person name="Goolsby J.A."/>
            <person name="Tidwell J."/>
            <person name="Bellgard S.E."/>
            <person name="Bellgard M.I."/>
        </authorList>
    </citation>
    <scope>NUCLEOTIDE SEQUENCE</scope>
    <source>
        <tissue evidence="1">Shoot tissue taken approximately 20 cm above the soil surface</tissue>
    </source>
</reference>
<dbReference type="EMBL" id="GBRH01273764">
    <property type="protein sequence ID" value="JAD24131.1"/>
    <property type="molecule type" value="Transcribed_RNA"/>
</dbReference>
<accession>A0A0A8YDK3</accession>
<sequence>MMNPSNLAILFVRLLWPRDKARSVHRGGPYGPCDLMSYMAVSIENATQIYLQHW</sequence>